<evidence type="ECO:0000313" key="8">
    <source>
        <dbReference type="Proteomes" id="UP000014680"/>
    </source>
</evidence>
<dbReference type="InterPro" id="IPR011990">
    <property type="entry name" value="TPR-like_helical_dom_sf"/>
</dbReference>
<dbReference type="EC" id="5.2.1.8" evidence="2"/>
<accession>A0A0A1TWS6</accession>
<dbReference type="PANTHER" id="PTHR46512:SF9">
    <property type="entry name" value="PEPTIDYLPROLYL ISOMERASE"/>
    <property type="match status" value="1"/>
</dbReference>
<evidence type="ECO:0000259" key="6">
    <source>
        <dbReference type="Pfam" id="PF07534"/>
    </source>
</evidence>
<organism evidence="7 8">
    <name type="scientific">Entamoeba invadens IP1</name>
    <dbReference type="NCBI Taxonomy" id="370355"/>
    <lineage>
        <taxon>Eukaryota</taxon>
        <taxon>Amoebozoa</taxon>
        <taxon>Evosea</taxon>
        <taxon>Archamoebae</taxon>
        <taxon>Mastigamoebida</taxon>
        <taxon>Entamoebidae</taxon>
        <taxon>Entamoeba</taxon>
    </lineage>
</organism>
<evidence type="ECO:0000256" key="3">
    <source>
        <dbReference type="ARBA" id="ARBA00023110"/>
    </source>
</evidence>
<reference evidence="7 8" key="1">
    <citation type="submission" date="2012-10" db="EMBL/GenBank/DDBJ databases">
        <authorList>
            <person name="Zafar N."/>
            <person name="Inman J."/>
            <person name="Hall N."/>
            <person name="Lorenzi H."/>
            <person name="Caler E."/>
        </authorList>
    </citation>
    <scope>NUCLEOTIDE SEQUENCE [LARGE SCALE GENOMIC DNA]</scope>
    <source>
        <strain evidence="7 8">IP1</strain>
    </source>
</reference>
<feature type="domain" description="TLDc" evidence="6">
    <location>
        <begin position="141"/>
        <end position="263"/>
    </location>
</feature>
<dbReference type="InterPro" id="IPR019734">
    <property type="entry name" value="TPR_rpt"/>
</dbReference>
<dbReference type="SUPFAM" id="SSF48452">
    <property type="entry name" value="TPR-like"/>
    <property type="match status" value="1"/>
</dbReference>
<evidence type="ECO:0000256" key="4">
    <source>
        <dbReference type="ARBA" id="ARBA00023235"/>
    </source>
</evidence>
<feature type="repeat" description="TPR" evidence="5">
    <location>
        <begin position="469"/>
        <end position="502"/>
    </location>
</feature>
<dbReference type="PANTHER" id="PTHR46512">
    <property type="entry name" value="PEPTIDYLPROLYL ISOMERASE"/>
    <property type="match status" value="1"/>
</dbReference>
<dbReference type="GeneID" id="14884537"/>
<dbReference type="Gene3D" id="1.25.40.10">
    <property type="entry name" value="Tetratricopeptide repeat domain"/>
    <property type="match status" value="1"/>
</dbReference>
<dbReference type="EMBL" id="KB207048">
    <property type="protein sequence ID" value="ELP85662.1"/>
    <property type="molecule type" value="Genomic_DNA"/>
</dbReference>
<comment type="catalytic activity">
    <reaction evidence="1">
        <text>[protein]-peptidylproline (omega=180) = [protein]-peptidylproline (omega=0)</text>
        <dbReference type="Rhea" id="RHEA:16237"/>
        <dbReference type="Rhea" id="RHEA-COMP:10747"/>
        <dbReference type="Rhea" id="RHEA-COMP:10748"/>
        <dbReference type="ChEBI" id="CHEBI:83833"/>
        <dbReference type="ChEBI" id="CHEBI:83834"/>
        <dbReference type="EC" id="5.2.1.8"/>
    </reaction>
</comment>
<keyword evidence="8" id="KW-1185">Reference proteome</keyword>
<dbReference type="KEGG" id="eiv:EIN_409810"/>
<sequence>MDNKEILGSILEEVKSMRKELNELRLYVYKNVPQTNEEKAPAIVNEGEAEMRNENSQSLMNIIGQTQNMMSLNEKDNNKLQEQIIQCFLGGKQVERKDEKIEEKAQDEKLVVKIDEDEKVEKKEDKIDNAEKEKSVIPENVIECVFQRTHLHPTKCLFDTKVDKIVPSVFFAKTKNQKNVLIHVETKSGSFGSFHSLMPKEVMQDTFDGDKSLFIYSDSGKTTLFNPKRSADAIPTYFQDGSKNLFGIFYGFWLKKTMGFIIDGEIGNFFGAKTEFTEKEGDVTRITAWICGFHYVIQAEKMREEDTVRFDVGNGEVLSIIDEKVEGTFLEGKYEIEGSASEIFGKSLVKEKVGPNEKVTISFDVIEIGESVRLKTYDEQKEQVLKLKSRGKELIDTSSFEDAASVYESCCAILHTMLDDKRYQEHIEDIKKQLALIHSNLSLCFLKLDRLDETKEQSEEVLKFDKNNVKAFYRIGVVLNKKKSYPLALNYLKKALNLAKGDGLIQREYNVSANNIIRIAKEKK</sequence>
<dbReference type="GO" id="GO:0003755">
    <property type="term" value="F:peptidyl-prolyl cis-trans isomerase activity"/>
    <property type="evidence" value="ECO:0007669"/>
    <property type="project" value="UniProtKB-EC"/>
</dbReference>
<dbReference type="VEuPathDB" id="AmoebaDB:EIN_409810"/>
<evidence type="ECO:0000313" key="7">
    <source>
        <dbReference type="EMBL" id="ELP85662.1"/>
    </source>
</evidence>
<keyword evidence="3" id="KW-0697">Rotamase</keyword>
<protein>
    <recommendedName>
        <fullName evidence="2">peptidylprolyl isomerase</fullName>
        <ecNumber evidence="2">5.2.1.8</ecNumber>
    </recommendedName>
</protein>
<dbReference type="RefSeq" id="XP_004185008.1">
    <property type="nucleotide sequence ID" value="XM_004184960.1"/>
</dbReference>
<keyword evidence="5" id="KW-0802">TPR repeat</keyword>
<dbReference type="SMART" id="SM00028">
    <property type="entry name" value="TPR"/>
    <property type="match status" value="2"/>
</dbReference>
<dbReference type="Proteomes" id="UP000014680">
    <property type="component" value="Unassembled WGS sequence"/>
</dbReference>
<evidence type="ECO:0000256" key="2">
    <source>
        <dbReference type="ARBA" id="ARBA00013194"/>
    </source>
</evidence>
<dbReference type="AlphaFoldDB" id="A0A0A1TWS6"/>
<dbReference type="OrthoDB" id="27571at2759"/>
<dbReference type="InterPro" id="IPR006571">
    <property type="entry name" value="TLDc_dom"/>
</dbReference>
<proteinExistence type="predicted"/>
<dbReference type="InterPro" id="IPR050754">
    <property type="entry name" value="FKBP4/5/8-like"/>
</dbReference>
<name>A0A0A1TWS6_ENTIV</name>
<dbReference type="Pfam" id="PF07534">
    <property type="entry name" value="TLD"/>
    <property type="match status" value="1"/>
</dbReference>
<evidence type="ECO:0000256" key="5">
    <source>
        <dbReference type="PROSITE-ProRule" id="PRU00339"/>
    </source>
</evidence>
<gene>
    <name evidence="7" type="ORF">EIN_409810</name>
</gene>
<evidence type="ECO:0000256" key="1">
    <source>
        <dbReference type="ARBA" id="ARBA00000971"/>
    </source>
</evidence>
<keyword evidence="4" id="KW-0413">Isomerase</keyword>
<dbReference type="PROSITE" id="PS50005">
    <property type="entry name" value="TPR"/>
    <property type="match status" value="1"/>
</dbReference>